<sequence>MSGRFEGKTCIVTGGARGIGAAIAHRLASEGCKTAILDVDEEAGRIREKQLTSMGLSVKFFKADVSVEEEVSKAIDKVYETFGSIDVLVNNAGIGYEKPLELQTLDEWRRVIDVNLTGPYLCAKHAVRYMKERGGVIINIASTRALQSEPNTEPYSASKGGLLALTHALAMSLAPYRIRVLAVSPGWIDTSEWQIPPRRPELSPLDHGQHPAGRVGRPEDVAALVAFLASDEAGWMTGVNVVIDGGMTKKMIYIDENVIADSIKMLLQDTELASMIRTLIERARKDRDGVREVLKEILEGWD</sequence>
<evidence type="ECO:0000313" key="4">
    <source>
        <dbReference type="Proteomes" id="UP000250134"/>
    </source>
</evidence>
<dbReference type="PRINTS" id="PR00081">
    <property type="entry name" value="GDHRDH"/>
</dbReference>
<name>A0A2Z2M5J7_THEGO</name>
<dbReference type="PANTHER" id="PTHR42760">
    <property type="entry name" value="SHORT-CHAIN DEHYDROGENASES/REDUCTASES FAMILY MEMBER"/>
    <property type="match status" value="1"/>
</dbReference>
<comment type="similarity">
    <text evidence="1">Belongs to the short-chain dehydrogenases/reductases (SDR) family.</text>
</comment>
<dbReference type="AlphaFoldDB" id="A0A2Z2M5J7"/>
<gene>
    <name evidence="3" type="ORF">A3K92_08240</name>
</gene>
<dbReference type="EMBL" id="CP014855">
    <property type="protein sequence ID" value="ASJ01470.1"/>
    <property type="molecule type" value="Genomic_DNA"/>
</dbReference>
<dbReference type="GO" id="GO:0016616">
    <property type="term" value="F:oxidoreductase activity, acting on the CH-OH group of donors, NAD or NADP as acceptor"/>
    <property type="evidence" value="ECO:0007669"/>
    <property type="project" value="TreeGrafter"/>
</dbReference>
<dbReference type="InterPro" id="IPR020904">
    <property type="entry name" value="Sc_DH/Rdtase_CS"/>
</dbReference>
<keyword evidence="2" id="KW-0560">Oxidoreductase</keyword>
<organism evidence="3 4">
    <name type="scientific">Thermococcus gorgonarius</name>
    <dbReference type="NCBI Taxonomy" id="71997"/>
    <lineage>
        <taxon>Archaea</taxon>
        <taxon>Methanobacteriati</taxon>
        <taxon>Methanobacteriota</taxon>
        <taxon>Thermococci</taxon>
        <taxon>Thermococcales</taxon>
        <taxon>Thermococcaceae</taxon>
        <taxon>Thermococcus</taxon>
    </lineage>
</organism>
<dbReference type="KEGG" id="tgg:A3K92_08240"/>
<evidence type="ECO:0000256" key="1">
    <source>
        <dbReference type="ARBA" id="ARBA00006484"/>
    </source>
</evidence>
<reference evidence="3 4" key="1">
    <citation type="submission" date="2016-03" db="EMBL/GenBank/DDBJ databases">
        <title>Complete genome sequence of Thermococcus gorgonarius.</title>
        <authorList>
            <person name="Oger P.M."/>
        </authorList>
    </citation>
    <scope>NUCLEOTIDE SEQUENCE [LARGE SCALE GENOMIC DNA]</scope>
    <source>
        <strain evidence="3 4">W-12</strain>
    </source>
</reference>
<evidence type="ECO:0000256" key="2">
    <source>
        <dbReference type="ARBA" id="ARBA00023002"/>
    </source>
</evidence>
<dbReference type="PROSITE" id="PS00061">
    <property type="entry name" value="ADH_SHORT"/>
    <property type="match status" value="1"/>
</dbReference>
<proteinExistence type="inferred from homology"/>
<dbReference type="OrthoDB" id="24596at2157"/>
<protein>
    <submittedName>
        <fullName evidence="3">Oxidoreductase</fullName>
    </submittedName>
</protein>
<dbReference type="FunFam" id="3.40.50.720:FF:000084">
    <property type="entry name" value="Short-chain dehydrogenase reductase"/>
    <property type="match status" value="1"/>
</dbReference>
<dbReference type="GeneID" id="33332536"/>
<dbReference type="Proteomes" id="UP000250134">
    <property type="component" value="Chromosome"/>
</dbReference>
<dbReference type="NCBIfam" id="NF005559">
    <property type="entry name" value="PRK07231.1"/>
    <property type="match status" value="1"/>
</dbReference>
<evidence type="ECO:0000313" key="3">
    <source>
        <dbReference type="EMBL" id="ASJ01470.1"/>
    </source>
</evidence>
<keyword evidence="4" id="KW-1185">Reference proteome</keyword>
<dbReference type="PRINTS" id="PR00080">
    <property type="entry name" value="SDRFAMILY"/>
</dbReference>
<dbReference type="PANTHER" id="PTHR42760:SF133">
    <property type="entry name" value="3-OXOACYL-[ACYL-CARRIER-PROTEIN] REDUCTASE"/>
    <property type="match status" value="1"/>
</dbReference>
<accession>A0A2Z2M5J7</accession>
<dbReference type="RefSeq" id="WP_088885804.1">
    <property type="nucleotide sequence ID" value="NZ_CP014855.1"/>
</dbReference>
<dbReference type="Pfam" id="PF13561">
    <property type="entry name" value="adh_short_C2"/>
    <property type="match status" value="1"/>
</dbReference>
<dbReference type="SUPFAM" id="SSF51735">
    <property type="entry name" value="NAD(P)-binding Rossmann-fold domains"/>
    <property type="match status" value="1"/>
</dbReference>
<dbReference type="Gene3D" id="3.40.50.720">
    <property type="entry name" value="NAD(P)-binding Rossmann-like Domain"/>
    <property type="match status" value="1"/>
</dbReference>
<dbReference type="InterPro" id="IPR002347">
    <property type="entry name" value="SDR_fam"/>
</dbReference>
<dbReference type="InterPro" id="IPR036291">
    <property type="entry name" value="NAD(P)-bd_dom_sf"/>
</dbReference>